<dbReference type="InterPro" id="IPR001873">
    <property type="entry name" value="ENaC"/>
</dbReference>
<organism evidence="14 15">
    <name type="scientific">Dimorphilus gyrociliatus</name>
    <dbReference type="NCBI Taxonomy" id="2664684"/>
    <lineage>
        <taxon>Eukaryota</taxon>
        <taxon>Metazoa</taxon>
        <taxon>Spiralia</taxon>
        <taxon>Lophotrochozoa</taxon>
        <taxon>Annelida</taxon>
        <taxon>Polychaeta</taxon>
        <taxon>Polychaeta incertae sedis</taxon>
        <taxon>Dinophilidae</taxon>
        <taxon>Dimorphilus</taxon>
    </lineage>
</organism>
<dbReference type="GO" id="GO:0015280">
    <property type="term" value="F:ligand-gated sodium channel activity"/>
    <property type="evidence" value="ECO:0007669"/>
    <property type="project" value="TreeGrafter"/>
</dbReference>
<dbReference type="Pfam" id="PF00858">
    <property type="entry name" value="ASC"/>
    <property type="match status" value="1"/>
</dbReference>
<dbReference type="AlphaFoldDB" id="A0A7I8W7U7"/>
<keyword evidence="6" id="KW-0915">Sodium</keyword>
<gene>
    <name evidence="14" type="ORF">DGYR_LOCUS11492</name>
</gene>
<comment type="similarity">
    <text evidence="12">Belongs to the amiloride-sensitive sodium channel (TC 1.A.6) family.</text>
</comment>
<keyword evidence="15" id="KW-1185">Reference proteome</keyword>
<feature type="transmembrane region" description="Helical" evidence="13">
    <location>
        <begin position="69"/>
        <end position="90"/>
    </location>
</feature>
<dbReference type="PRINTS" id="PR01078">
    <property type="entry name" value="AMINACHANNEL"/>
</dbReference>
<evidence type="ECO:0000256" key="5">
    <source>
        <dbReference type="ARBA" id="ARBA00022989"/>
    </source>
</evidence>
<accession>A0A7I8W7U7</accession>
<evidence type="ECO:0000256" key="11">
    <source>
        <dbReference type="ARBA" id="ARBA00023303"/>
    </source>
</evidence>
<comment type="subcellular location">
    <subcellularLocation>
        <location evidence="1">Membrane</location>
        <topology evidence="1">Multi-pass membrane protein</topology>
    </subcellularLocation>
</comment>
<evidence type="ECO:0000256" key="7">
    <source>
        <dbReference type="ARBA" id="ARBA00023065"/>
    </source>
</evidence>
<evidence type="ECO:0000313" key="14">
    <source>
        <dbReference type="EMBL" id="CAD5123860.1"/>
    </source>
</evidence>
<keyword evidence="4 12" id="KW-0812">Transmembrane</keyword>
<dbReference type="PROSITE" id="PS01206">
    <property type="entry name" value="ASC"/>
    <property type="match status" value="1"/>
</dbReference>
<evidence type="ECO:0000256" key="1">
    <source>
        <dbReference type="ARBA" id="ARBA00004141"/>
    </source>
</evidence>
<dbReference type="GO" id="GO:0005886">
    <property type="term" value="C:plasma membrane"/>
    <property type="evidence" value="ECO:0007669"/>
    <property type="project" value="TreeGrafter"/>
</dbReference>
<dbReference type="Gene3D" id="2.60.470.10">
    <property type="entry name" value="Acid-sensing ion channels like domains"/>
    <property type="match status" value="1"/>
</dbReference>
<keyword evidence="8 13" id="KW-0472">Membrane</keyword>
<evidence type="ECO:0000313" key="15">
    <source>
        <dbReference type="Proteomes" id="UP000549394"/>
    </source>
</evidence>
<dbReference type="Proteomes" id="UP000549394">
    <property type="component" value="Unassembled WGS sequence"/>
</dbReference>
<proteinExistence type="inferred from homology"/>
<evidence type="ECO:0000256" key="3">
    <source>
        <dbReference type="ARBA" id="ARBA00022461"/>
    </source>
</evidence>
<sequence>YIYIYIYIYMDTETRDNYGAPPPVVRSTTIGYNEEKEPSLVSLIGGLAEKTGMHGLPNVQRSSSHCRKFFWLFITVSGLGLLIWQIVMAVQQFYSYPTTTTEISQNTPSLQFPAVTICNLNPVRVHAIHEAGEDIRSLFRGRESNENGEVNDRPPKFFNWDTEEDDIEDEDFTRSTKFIQYFAALEPKDRKAIGSNISSLLISCTFNGRKCGPKNFTYFSNYLYGNCFTFNAFLSKNSSKRLVSNKPGPLYGLSMTLFINQGEYVKDVAETAGARVIVHDQTDMPFPEDMGISTAPGTMSSIGIRLIKHFREDPPHGKCKNFTSSEIKLRNGFLQELKNISYSEQACKKTCYQQNVILKCGCADPIYNFEGEAFALESAAHKVEIEPCRLDNNTETMCKNKIQTDFSNGNLNCQTKCPPACVEDEYNLAASYSAWPSNVKIGDTIDILFNRNEELYDLLTNKPVEARKNFVTENVLKVNVYFSSLSYSQITTAASYGVVNLLSDLGGQVGLWLGFSVITLFEFFELAVDVGFLCCYKFKSKSLPKVTP</sequence>
<keyword evidence="9" id="KW-0325">Glycoprotein</keyword>
<evidence type="ECO:0000256" key="6">
    <source>
        <dbReference type="ARBA" id="ARBA00023053"/>
    </source>
</evidence>
<keyword evidence="5 13" id="KW-1133">Transmembrane helix</keyword>
<keyword evidence="11 12" id="KW-0407">Ion channel</keyword>
<keyword evidence="3 12" id="KW-0894">Sodium channel</keyword>
<keyword evidence="7 12" id="KW-0406">Ion transport</keyword>
<keyword evidence="2 12" id="KW-0813">Transport</keyword>
<feature type="non-terminal residue" evidence="14">
    <location>
        <position position="548"/>
    </location>
</feature>
<dbReference type="InterPro" id="IPR020903">
    <property type="entry name" value="ENaC_CS"/>
</dbReference>
<dbReference type="PANTHER" id="PTHR11690">
    <property type="entry name" value="AMILORIDE-SENSITIVE SODIUM CHANNEL-RELATED"/>
    <property type="match status" value="1"/>
</dbReference>
<evidence type="ECO:0000256" key="12">
    <source>
        <dbReference type="RuleBase" id="RU000679"/>
    </source>
</evidence>
<dbReference type="EMBL" id="CAJFCJ010000019">
    <property type="protein sequence ID" value="CAD5123860.1"/>
    <property type="molecule type" value="Genomic_DNA"/>
</dbReference>
<evidence type="ECO:0000256" key="2">
    <source>
        <dbReference type="ARBA" id="ARBA00022448"/>
    </source>
</evidence>
<name>A0A7I8W7U7_9ANNE</name>
<reference evidence="14 15" key="1">
    <citation type="submission" date="2020-08" db="EMBL/GenBank/DDBJ databases">
        <authorList>
            <person name="Hejnol A."/>
        </authorList>
    </citation>
    <scope>NUCLEOTIDE SEQUENCE [LARGE SCALE GENOMIC DNA]</scope>
</reference>
<evidence type="ECO:0000256" key="10">
    <source>
        <dbReference type="ARBA" id="ARBA00023201"/>
    </source>
</evidence>
<evidence type="ECO:0000256" key="9">
    <source>
        <dbReference type="ARBA" id="ARBA00023180"/>
    </source>
</evidence>
<evidence type="ECO:0000256" key="4">
    <source>
        <dbReference type="ARBA" id="ARBA00022692"/>
    </source>
</evidence>
<dbReference type="PANTHER" id="PTHR11690:SF248">
    <property type="entry name" value="PICKPOCKET 17, ISOFORM A"/>
    <property type="match status" value="1"/>
</dbReference>
<protein>
    <submittedName>
        <fullName evidence="14">DgyrCDS12166</fullName>
    </submittedName>
</protein>
<evidence type="ECO:0000256" key="13">
    <source>
        <dbReference type="SAM" id="Phobius"/>
    </source>
</evidence>
<keyword evidence="10 12" id="KW-0739">Sodium transport</keyword>
<evidence type="ECO:0000256" key="8">
    <source>
        <dbReference type="ARBA" id="ARBA00023136"/>
    </source>
</evidence>
<dbReference type="FunFam" id="1.10.287.770:FF:000001">
    <property type="entry name" value="Acid-sensing ion channel subunit 1"/>
    <property type="match status" value="1"/>
</dbReference>
<comment type="caution">
    <text evidence="14">The sequence shown here is derived from an EMBL/GenBank/DDBJ whole genome shotgun (WGS) entry which is preliminary data.</text>
</comment>
<dbReference type="Gene3D" id="1.10.287.770">
    <property type="entry name" value="YojJ-like"/>
    <property type="match status" value="1"/>
</dbReference>
<dbReference type="OrthoDB" id="6021021at2759"/>